<dbReference type="InterPro" id="IPR002227">
    <property type="entry name" value="Tyrosinase_Cu-bd"/>
</dbReference>
<feature type="compositionally biased region" description="Polar residues" evidence="3">
    <location>
        <begin position="620"/>
        <end position="641"/>
    </location>
</feature>
<feature type="region of interest" description="Disordered" evidence="3">
    <location>
        <begin position="484"/>
        <end position="588"/>
    </location>
</feature>
<feature type="compositionally biased region" description="Basic and acidic residues" evidence="3">
    <location>
        <begin position="562"/>
        <end position="572"/>
    </location>
</feature>
<feature type="compositionally biased region" description="Polar residues" evidence="3">
    <location>
        <begin position="573"/>
        <end position="586"/>
    </location>
</feature>
<dbReference type="GO" id="GO:0046872">
    <property type="term" value="F:metal ion binding"/>
    <property type="evidence" value="ECO:0007669"/>
    <property type="project" value="UniProtKB-KW"/>
</dbReference>
<dbReference type="PRINTS" id="PR00092">
    <property type="entry name" value="TYROSINASE"/>
</dbReference>
<sequence>MKIKSIKIQQVNSTFAIIAFLLLDRRKVEGFPQEIPNTAGFLSCIENFSKDFGNVQIVDKEVQSLCKTYLQEMARKTTQEITPDPTGYFHSLHRLASSEMYVARKKRSTFRRVRKEIRSLSMAERKALFRAINDLKEDTSVFPNVYDSFANLHSGRTLRSAYHGPNFLGWNRYYLYLFETALRSKNPKVVLPYWDSTLDFNMNDPSYTVMFSSEFMGNVDHTGALDSGPFKNWGIIRDIGQSGSLMSDELLDPILKNPQIIHHDQIVENGPGSSVHTIEGQQYNVHTWVGGIMADMKSSPKDPVFFFHRCFVDLVWELFREKQISHGVDPESDYPNIGGLFHVPDRPMDGFPWVKNIDGYSNNFTDFIYQYDKRYTCPMCGGSRFLNCVRGKCVSVSTMAVNEAPMAAVSADMNVVNSHVGNFQSPLIMEKLYEITFNDTRIRGHPRPVIIVRNPSDPYLMSEGIVVAASAQIAASEEIRHKLRMKDSSRKRNLKKVPYQSNKMSDGIVKGDSEQVAVKEKTPSSNAPKNVSSNKVDNSRNTSDTSLHSDNSVAETSTLEAVAEKVPSKEHTNANMDSSGNQSEKSPLSDIVVAGTKTQEEVIDKKQSKHHINKHRNEVNLDNSGNSLPPKSSIAGTITQEEVTDKKQSKNHISKHRNEANLDNSGNSAHTSFPPNSSVAGTITQEEVTDKKLSKNHINKHLNKVNLDNSGHPADTSLLSDSSVEDRPTKGVTEKLSSKNHINKHYKEANPAGVRDPLDQIFLSGGIVAPSSAQIAVTKQKPTKLLNHDPSSNVITAKDSFDVTSTGLSQPNFISSAKFVV</sequence>
<evidence type="ECO:0000259" key="4">
    <source>
        <dbReference type="Pfam" id="PF00264"/>
    </source>
</evidence>
<dbReference type="InterPro" id="IPR008922">
    <property type="entry name" value="Di-copper_centre_dom_sf"/>
</dbReference>
<feature type="region of interest" description="Disordered" evidence="3">
    <location>
        <begin position="618"/>
        <end position="682"/>
    </location>
</feature>
<dbReference type="PANTHER" id="PTHR11474">
    <property type="entry name" value="TYROSINASE FAMILY MEMBER"/>
    <property type="match status" value="1"/>
</dbReference>
<dbReference type="InterPro" id="IPR050316">
    <property type="entry name" value="Tyrosinase/Hemocyanin"/>
</dbReference>
<accession>A0A8U0BZ64</accession>
<proteinExistence type="evidence at transcript level"/>
<organism evidence="5">
    <name type="scientific">Margaritifera margaritifera</name>
    <name type="common">Freshwater pearl mussel</name>
    <dbReference type="NCBI Taxonomy" id="102329"/>
    <lineage>
        <taxon>Eukaryota</taxon>
        <taxon>Metazoa</taxon>
        <taxon>Spiralia</taxon>
        <taxon>Lophotrochozoa</taxon>
        <taxon>Mollusca</taxon>
        <taxon>Bivalvia</taxon>
        <taxon>Autobranchia</taxon>
        <taxon>Pteriomorphia</taxon>
        <taxon>Pterioida</taxon>
        <taxon>Pterioidea</taxon>
        <taxon>Pteriidae</taxon>
        <taxon>Pinctada</taxon>
    </lineage>
</organism>
<feature type="compositionally biased region" description="Basic and acidic residues" evidence="3">
    <location>
        <begin position="509"/>
        <end position="522"/>
    </location>
</feature>
<name>A0A8U0BZ64_PINMG</name>
<feature type="domain" description="Tyrosinase copper-binding" evidence="4">
    <location>
        <begin position="144"/>
        <end position="321"/>
    </location>
</feature>
<feature type="compositionally biased region" description="Polar residues" evidence="3">
    <location>
        <begin position="661"/>
        <end position="682"/>
    </location>
</feature>
<evidence type="ECO:0000256" key="2">
    <source>
        <dbReference type="ARBA" id="ARBA00023008"/>
    </source>
</evidence>
<dbReference type="AlphaFoldDB" id="A0A8U0BZ64"/>
<reference evidence="5" key="1">
    <citation type="submission" date="2021-12" db="EMBL/GenBank/DDBJ databases">
        <authorList>
            <person name="Xinwei X."/>
        </authorList>
    </citation>
    <scope>NUCLEOTIDE SEQUENCE</scope>
    <source>
        <tissue evidence="5">Mantal</tissue>
    </source>
</reference>
<keyword evidence="2" id="KW-0186">Copper</keyword>
<evidence type="ECO:0000313" key="5">
    <source>
        <dbReference type="EMBL" id="UPP37720.1"/>
    </source>
</evidence>
<dbReference type="PANTHER" id="PTHR11474:SF126">
    <property type="entry name" value="TYROSINASE-LIKE PROTEIN TYR-1-RELATED"/>
    <property type="match status" value="1"/>
</dbReference>
<dbReference type="GO" id="GO:0016491">
    <property type="term" value="F:oxidoreductase activity"/>
    <property type="evidence" value="ECO:0007669"/>
    <property type="project" value="InterPro"/>
</dbReference>
<dbReference type="EMBL" id="OL739292">
    <property type="protein sequence ID" value="UPP37720.1"/>
    <property type="molecule type" value="mRNA"/>
</dbReference>
<dbReference type="SUPFAM" id="SSF48056">
    <property type="entry name" value="Di-copper centre-containing domain"/>
    <property type="match status" value="1"/>
</dbReference>
<dbReference type="Gene3D" id="1.10.1280.10">
    <property type="entry name" value="Di-copper center containing domain from catechol oxidase"/>
    <property type="match status" value="1"/>
</dbReference>
<evidence type="ECO:0000256" key="3">
    <source>
        <dbReference type="SAM" id="MobiDB-lite"/>
    </source>
</evidence>
<protein>
    <submittedName>
        <fullName evidence="5">Tyrosinase</fullName>
    </submittedName>
</protein>
<feature type="region of interest" description="Disordered" evidence="3">
    <location>
        <begin position="704"/>
        <end position="730"/>
    </location>
</feature>
<keyword evidence="1" id="KW-0479">Metal-binding</keyword>
<evidence type="ECO:0000256" key="1">
    <source>
        <dbReference type="ARBA" id="ARBA00022723"/>
    </source>
</evidence>
<feature type="compositionally biased region" description="Polar residues" evidence="3">
    <location>
        <begin position="523"/>
        <end position="559"/>
    </location>
</feature>
<dbReference type="Pfam" id="PF00264">
    <property type="entry name" value="Tyrosinase"/>
    <property type="match status" value="1"/>
</dbReference>